<evidence type="ECO:0000256" key="1">
    <source>
        <dbReference type="ARBA" id="ARBA00006432"/>
    </source>
</evidence>
<dbReference type="EC" id="6.2.1.-" evidence="2"/>
<comment type="similarity">
    <text evidence="1">Belongs to the ATP-dependent AMP-binding enzyme family.</text>
</comment>
<sequence>MPCYGLAESTLMVSGHPGVIVRHYDKEALLKNQVYKREPNDEKVSAIVACEQAVQDLLIVNPETKIPCTDKQIGEIWLSSANIAKGYWNQ</sequence>
<accession>A0A378JN32</accession>
<dbReference type="PANTHER" id="PTHR22754:SF32">
    <property type="entry name" value="DISCO-INTERACTING PROTEIN 2"/>
    <property type="match status" value="1"/>
</dbReference>
<dbReference type="Proteomes" id="UP000254794">
    <property type="component" value="Unassembled WGS sequence"/>
</dbReference>
<keyword evidence="3" id="KW-1185">Reference proteome</keyword>
<dbReference type="EMBL" id="UGOD01000001">
    <property type="protein sequence ID" value="STX52098.1"/>
    <property type="molecule type" value="Genomic_DNA"/>
</dbReference>
<keyword evidence="2" id="KW-0436">Ligase</keyword>
<organism evidence="2 3">
    <name type="scientific">Legionella busanensis</name>
    <dbReference type="NCBI Taxonomy" id="190655"/>
    <lineage>
        <taxon>Bacteria</taxon>
        <taxon>Pseudomonadati</taxon>
        <taxon>Pseudomonadota</taxon>
        <taxon>Gammaproteobacteria</taxon>
        <taxon>Legionellales</taxon>
        <taxon>Legionellaceae</taxon>
        <taxon>Legionella</taxon>
    </lineage>
</organism>
<dbReference type="SUPFAM" id="SSF56801">
    <property type="entry name" value="Acetyl-CoA synthetase-like"/>
    <property type="match status" value="1"/>
</dbReference>
<evidence type="ECO:0000313" key="2">
    <source>
        <dbReference type="EMBL" id="STX52098.1"/>
    </source>
</evidence>
<proteinExistence type="inferred from homology"/>
<dbReference type="GO" id="GO:0005886">
    <property type="term" value="C:plasma membrane"/>
    <property type="evidence" value="ECO:0007669"/>
    <property type="project" value="TreeGrafter"/>
</dbReference>
<dbReference type="Gene3D" id="3.40.50.12780">
    <property type="entry name" value="N-terminal domain of ligase-like"/>
    <property type="match status" value="1"/>
</dbReference>
<dbReference type="GO" id="GO:0016874">
    <property type="term" value="F:ligase activity"/>
    <property type="evidence" value="ECO:0007669"/>
    <property type="project" value="UniProtKB-KW"/>
</dbReference>
<name>A0A378JN32_9GAMM</name>
<evidence type="ECO:0000313" key="3">
    <source>
        <dbReference type="Proteomes" id="UP000254794"/>
    </source>
</evidence>
<dbReference type="PANTHER" id="PTHR22754">
    <property type="entry name" value="DISCO-INTERACTING PROTEIN 2 DIP2 -RELATED"/>
    <property type="match status" value="1"/>
</dbReference>
<protein>
    <submittedName>
        <fullName evidence="2">Saframycin Mx1 synthetase B</fullName>
        <ecNumber evidence="2">6.2.1.-</ecNumber>
    </submittedName>
</protein>
<dbReference type="GO" id="GO:0070566">
    <property type="term" value="F:adenylyltransferase activity"/>
    <property type="evidence" value="ECO:0007669"/>
    <property type="project" value="TreeGrafter"/>
</dbReference>
<dbReference type="AlphaFoldDB" id="A0A378JN32"/>
<gene>
    <name evidence="2" type="ORF">NCTC13316_02202</name>
</gene>
<dbReference type="GO" id="GO:0006633">
    <property type="term" value="P:fatty acid biosynthetic process"/>
    <property type="evidence" value="ECO:0007669"/>
    <property type="project" value="TreeGrafter"/>
</dbReference>
<dbReference type="InterPro" id="IPR042099">
    <property type="entry name" value="ANL_N_sf"/>
</dbReference>
<reference evidence="2 3" key="1">
    <citation type="submission" date="2018-06" db="EMBL/GenBank/DDBJ databases">
        <authorList>
            <consortium name="Pathogen Informatics"/>
            <person name="Doyle S."/>
        </authorList>
    </citation>
    <scope>NUCLEOTIDE SEQUENCE [LARGE SCALE GENOMIC DNA]</scope>
    <source>
        <strain evidence="2 3">NCTC13316</strain>
    </source>
</reference>